<dbReference type="SUPFAM" id="SSF53756">
    <property type="entry name" value="UDP-Glycosyltransferase/glycogen phosphorylase"/>
    <property type="match status" value="1"/>
</dbReference>
<dbReference type="FunFam" id="3.40.50.2000:FF:000138">
    <property type="entry name" value="Glycosyltransferase"/>
    <property type="match status" value="1"/>
</dbReference>
<keyword evidence="2" id="KW-0328">Glycosyltransferase</keyword>
<evidence type="ECO:0000256" key="2">
    <source>
        <dbReference type="ARBA" id="ARBA00022676"/>
    </source>
</evidence>
<evidence type="ECO:0000256" key="1">
    <source>
        <dbReference type="ARBA" id="ARBA00009995"/>
    </source>
</evidence>
<keyword evidence="3" id="KW-0808">Transferase</keyword>
<sequence length="463" mass="51952">MDLSRSQAGAARMAHVMAIPYPGRGHINPMMNFCKLLVSNTTDVLVTFVVTEEWLGFIGSEPKPDAVQFASIPNVIPSERARAENFPMFIEAVMTKMEAPVEQLLDRHELPVTTILADTYLFWAVRIGNKRKIQVGSFWTMSVSVFSVFHHFDLLAQNNHFPVDLAERGDELVDYIPGLPPTRLVDLPTFFEGKGRATLNRALECFSWMPKAQYIIFTTFYKLEARAVDALKAELPLPIYTVGPLIPYMELKAKSSLSASRNDRPDYVRWLDSQPEASVLYISLGSFLSVSSDQMEELTAGVRSSGVRFLWVSRDSDSWVKDGFCGDRGRVVPWCDQLKVLNHSAVGGFWTHCGLNSTLEAVFAGVPMLAFPIFWDQIPNCKQVEQDWKIGWRVKKSRDELVPRQAIAEIVQRFMDLDSEDGKAIRKMASELQQACGQAILNGGSSHSDINAFIGDISKKIMC</sequence>
<gene>
    <name evidence="4" type="ORF">EUGRSUZ_J01875</name>
</gene>
<dbReference type="Gramene" id="KCW52479">
    <property type="protein sequence ID" value="KCW52479"/>
    <property type="gene ID" value="EUGRSUZ_J01875"/>
</dbReference>
<dbReference type="Gene3D" id="3.40.50.2000">
    <property type="entry name" value="Glycogen Phosphorylase B"/>
    <property type="match status" value="2"/>
</dbReference>
<dbReference type="OMA" id="IHIVAMP"/>
<dbReference type="PANTHER" id="PTHR11926">
    <property type="entry name" value="GLUCOSYL/GLUCURONOSYL TRANSFERASES"/>
    <property type="match status" value="1"/>
</dbReference>
<dbReference type="AlphaFoldDB" id="A0A059AFI3"/>
<dbReference type="InParanoid" id="A0A059AFI3"/>
<evidence type="ECO:0000256" key="3">
    <source>
        <dbReference type="ARBA" id="ARBA00022679"/>
    </source>
</evidence>
<evidence type="ECO:0008006" key="5">
    <source>
        <dbReference type="Google" id="ProtNLM"/>
    </source>
</evidence>
<evidence type="ECO:0000313" key="4">
    <source>
        <dbReference type="EMBL" id="KCW52479.1"/>
    </source>
</evidence>
<dbReference type="FunFam" id="3.40.50.2000:FF:000152">
    <property type="entry name" value="Glycosyltransferase"/>
    <property type="match status" value="1"/>
</dbReference>
<proteinExistence type="inferred from homology"/>
<dbReference type="eggNOG" id="KOG1192">
    <property type="taxonomic scope" value="Eukaryota"/>
</dbReference>
<reference evidence="4" key="1">
    <citation type="submission" date="2013-07" db="EMBL/GenBank/DDBJ databases">
        <title>The genome of Eucalyptus grandis.</title>
        <authorList>
            <person name="Schmutz J."/>
            <person name="Hayes R."/>
            <person name="Myburg A."/>
            <person name="Tuskan G."/>
            <person name="Grattapaglia D."/>
            <person name="Rokhsar D.S."/>
        </authorList>
    </citation>
    <scope>NUCLEOTIDE SEQUENCE</scope>
    <source>
        <tissue evidence="4">Leaf extractions</tissue>
    </source>
</reference>
<dbReference type="PANTHER" id="PTHR11926:SF774">
    <property type="entry name" value="UDP-GLYCOSYLTRANSFERASE 85A1-RELATED"/>
    <property type="match status" value="1"/>
</dbReference>
<dbReference type="CDD" id="cd03784">
    <property type="entry name" value="GT1_Gtf-like"/>
    <property type="match status" value="1"/>
</dbReference>
<dbReference type="Pfam" id="PF00201">
    <property type="entry name" value="UDPGT"/>
    <property type="match status" value="1"/>
</dbReference>
<accession>A0A059AFI3</accession>
<dbReference type="OrthoDB" id="5835829at2759"/>
<dbReference type="KEGG" id="egr:104422357"/>
<name>A0A059AFI3_EUCGR</name>
<dbReference type="InterPro" id="IPR002213">
    <property type="entry name" value="UDP_glucos_trans"/>
</dbReference>
<dbReference type="FunCoup" id="A0A059AFI3">
    <property type="interactions" value="97"/>
</dbReference>
<organism evidence="4">
    <name type="scientific">Eucalyptus grandis</name>
    <name type="common">Flooded gum</name>
    <dbReference type="NCBI Taxonomy" id="71139"/>
    <lineage>
        <taxon>Eukaryota</taxon>
        <taxon>Viridiplantae</taxon>
        <taxon>Streptophyta</taxon>
        <taxon>Embryophyta</taxon>
        <taxon>Tracheophyta</taxon>
        <taxon>Spermatophyta</taxon>
        <taxon>Magnoliopsida</taxon>
        <taxon>eudicotyledons</taxon>
        <taxon>Gunneridae</taxon>
        <taxon>Pentapetalae</taxon>
        <taxon>rosids</taxon>
        <taxon>malvids</taxon>
        <taxon>Myrtales</taxon>
        <taxon>Myrtaceae</taxon>
        <taxon>Myrtoideae</taxon>
        <taxon>Eucalypteae</taxon>
        <taxon>Eucalyptus</taxon>
    </lineage>
</organism>
<comment type="similarity">
    <text evidence="1">Belongs to the UDP-glycosyltransferase family.</text>
</comment>
<protein>
    <recommendedName>
        <fullName evidence="5">Glycosyltransferase</fullName>
    </recommendedName>
</protein>
<dbReference type="EMBL" id="KK198762">
    <property type="protein sequence ID" value="KCW52479.1"/>
    <property type="molecule type" value="Genomic_DNA"/>
</dbReference>
<dbReference type="GO" id="GO:0035251">
    <property type="term" value="F:UDP-glucosyltransferase activity"/>
    <property type="evidence" value="ECO:0000318"/>
    <property type="project" value="GO_Central"/>
</dbReference>